<protein>
    <submittedName>
        <fullName evidence="1">Uncharacterized protein</fullName>
    </submittedName>
</protein>
<dbReference type="Proteomes" id="UP001159363">
    <property type="component" value="Chromosome 13"/>
</dbReference>
<reference evidence="1 2" key="1">
    <citation type="submission" date="2023-02" db="EMBL/GenBank/DDBJ databases">
        <title>LHISI_Scaffold_Assembly.</title>
        <authorList>
            <person name="Stuart O.P."/>
            <person name="Cleave R."/>
            <person name="Magrath M.J.L."/>
            <person name="Mikheyev A.S."/>
        </authorList>
    </citation>
    <scope>NUCLEOTIDE SEQUENCE [LARGE SCALE GENOMIC DNA]</scope>
    <source>
        <strain evidence="1">Daus_M_001</strain>
        <tissue evidence="1">Leg muscle</tissue>
    </source>
</reference>
<dbReference type="EMBL" id="JARBHB010000014">
    <property type="protein sequence ID" value="KAJ8869175.1"/>
    <property type="molecule type" value="Genomic_DNA"/>
</dbReference>
<accession>A0ABQ9G9S7</accession>
<gene>
    <name evidence="1" type="ORF">PR048_030745</name>
</gene>
<proteinExistence type="predicted"/>
<evidence type="ECO:0000313" key="1">
    <source>
        <dbReference type="EMBL" id="KAJ8869175.1"/>
    </source>
</evidence>
<comment type="caution">
    <text evidence="1">The sequence shown here is derived from an EMBL/GenBank/DDBJ whole genome shotgun (WGS) entry which is preliminary data.</text>
</comment>
<sequence>MVDAVLNMKPIPNALRVFPAGDSEVKRSHRSQGYCQLPERRLLMGCFISLRREHVLMETRGAEKNCNEIGRRKIDWPFRRLQQKQSGNLRGVTTLDEAEFLSEGGAATERLDCSPPTKVETGLDPRPGRFPGFLKRGSCRAMPLVGGFSRQSTVFPRPCISALLHTHLSQDIVHQTPLTYLFTELCRGSNQMVARNEINCEGAKNRKHARRENAASSFPAIGYSRYAGIAKAKVDVIKTDDLWQPFPRSDGNTMREARMTTRTKAGPLSSGCNLPDLVKLCLHGAEGYPGSRTLAGLQNSAKHTPRTAPSPRMTYFRAVDHVGNNKNGRFENVHWLLNVVLIKRTTFCRMLSYDTKRMHKRGLNEHRRTTAEVEGRGGVVARLLTPTPRRIEFDSRQGHSRISACGNRGGRFRCLTGFPLGSPVSPRPFIPTLLHTHLASPSSSLKTSMLNSRPNLFTHSVNEGDKCPKTHLKCANTFTSNLHVCYRAVYVNLGQNYLHRHARMPACRNYFLLRITNTPGVTVAERLACSPPTKAIRVQSPAGSLQMWESCRFSRGYPISPTLSFRRRFILASITLIGSQDHAICLFDCLGFRVASRAHAYLQTSFADSPLHGRFDTRGANFVCGVGSISGKPFKTVVLVRQASGTLGFSRQRCTNMATITNERLRVDESSINCGLCVRCAGLRVMASGVLTNLIEVLSQVAVDGQWLYFCITFLDTFEFATHVRASINSLTAAVRDIQSNHAQSSQNWSDSTSMQQRMENRRWLEYIYSTVKFSLVPNNNVNFAGLCHNSVAQGKAMFTLVLYLGLAQQVATIVSPTQQLVRRERYPLRVGWTRASDVKKRGSDTGDTNTHA</sequence>
<evidence type="ECO:0000313" key="2">
    <source>
        <dbReference type="Proteomes" id="UP001159363"/>
    </source>
</evidence>
<keyword evidence="2" id="KW-1185">Reference proteome</keyword>
<name>A0ABQ9G9S7_9NEOP</name>
<organism evidence="1 2">
    <name type="scientific">Dryococelus australis</name>
    <dbReference type="NCBI Taxonomy" id="614101"/>
    <lineage>
        <taxon>Eukaryota</taxon>
        <taxon>Metazoa</taxon>
        <taxon>Ecdysozoa</taxon>
        <taxon>Arthropoda</taxon>
        <taxon>Hexapoda</taxon>
        <taxon>Insecta</taxon>
        <taxon>Pterygota</taxon>
        <taxon>Neoptera</taxon>
        <taxon>Polyneoptera</taxon>
        <taxon>Phasmatodea</taxon>
        <taxon>Verophasmatodea</taxon>
        <taxon>Anareolatae</taxon>
        <taxon>Phasmatidae</taxon>
        <taxon>Eurycanthinae</taxon>
        <taxon>Dryococelus</taxon>
    </lineage>
</organism>